<dbReference type="Pfam" id="PF01979">
    <property type="entry name" value="Amidohydro_1"/>
    <property type="match status" value="1"/>
</dbReference>
<sequence length="119" mass="13224">MKNYLFFKGIVSLNPNGDMERMSTRNLPFYAGTCAGYGLSKEEALSLISINAAIILGIQDTMGTLESDKDAALFISEGDALDMRTNNLFKAFIQGRDISLESHQTELYNRYNQKINGSN</sequence>
<keyword evidence="3" id="KW-1185">Reference proteome</keyword>
<evidence type="ECO:0000313" key="3">
    <source>
        <dbReference type="Proteomes" id="UP001143545"/>
    </source>
</evidence>
<name>A0A9W6EW25_9FLAO</name>
<feature type="domain" description="Amidohydrolase-related" evidence="1">
    <location>
        <begin position="30"/>
        <end position="80"/>
    </location>
</feature>
<comment type="caution">
    <text evidence="2">The sequence shown here is derived from an EMBL/GenBank/DDBJ whole genome shotgun (WGS) entry which is preliminary data.</text>
</comment>
<reference evidence="2" key="1">
    <citation type="submission" date="2022-07" db="EMBL/GenBank/DDBJ databases">
        <title>Taxonomy of Novel Oxalotrophic and Methylotrophic Bacteria.</title>
        <authorList>
            <person name="Sahin N."/>
            <person name="Tani A."/>
        </authorList>
    </citation>
    <scope>NUCLEOTIDE SEQUENCE</scope>
    <source>
        <strain evidence="2">AM327</strain>
    </source>
</reference>
<dbReference type="Proteomes" id="UP001143545">
    <property type="component" value="Unassembled WGS sequence"/>
</dbReference>
<protein>
    <recommendedName>
        <fullName evidence="1">Amidohydrolase-related domain-containing protein</fullName>
    </recommendedName>
</protein>
<evidence type="ECO:0000313" key="2">
    <source>
        <dbReference type="EMBL" id="GLB53691.1"/>
    </source>
</evidence>
<dbReference type="GO" id="GO:0016787">
    <property type="term" value="F:hydrolase activity"/>
    <property type="evidence" value="ECO:0007669"/>
    <property type="project" value="InterPro"/>
</dbReference>
<organism evidence="2 3">
    <name type="scientific">Neptunitalea chrysea</name>
    <dbReference type="NCBI Taxonomy" id="1647581"/>
    <lineage>
        <taxon>Bacteria</taxon>
        <taxon>Pseudomonadati</taxon>
        <taxon>Bacteroidota</taxon>
        <taxon>Flavobacteriia</taxon>
        <taxon>Flavobacteriales</taxon>
        <taxon>Flavobacteriaceae</taxon>
        <taxon>Neptunitalea</taxon>
    </lineage>
</organism>
<evidence type="ECO:0000259" key="1">
    <source>
        <dbReference type="Pfam" id="PF01979"/>
    </source>
</evidence>
<dbReference type="AlphaFoldDB" id="A0A9W6EW25"/>
<proteinExistence type="predicted"/>
<dbReference type="EMBL" id="BRVP01000022">
    <property type="protein sequence ID" value="GLB53691.1"/>
    <property type="molecule type" value="Genomic_DNA"/>
</dbReference>
<accession>A0A9W6EW25</accession>
<dbReference type="InterPro" id="IPR006680">
    <property type="entry name" value="Amidohydro-rel"/>
</dbReference>
<gene>
    <name evidence="2" type="ORF">NBRC110019_27320</name>
</gene>
<dbReference type="Gene3D" id="3.20.20.140">
    <property type="entry name" value="Metal-dependent hydrolases"/>
    <property type="match status" value="1"/>
</dbReference>